<dbReference type="AlphaFoldDB" id="A0A6A0A9G6"/>
<evidence type="ECO:0000313" key="2">
    <source>
        <dbReference type="EMBL" id="GFH29051.1"/>
    </source>
</evidence>
<protein>
    <submittedName>
        <fullName evidence="2">Uncharacterized protein</fullName>
    </submittedName>
</protein>
<name>A0A6A0A9G6_HAELA</name>
<proteinExistence type="predicted"/>
<dbReference type="Proteomes" id="UP000485058">
    <property type="component" value="Unassembled WGS sequence"/>
</dbReference>
<accession>A0A6A0A9G6</accession>
<feature type="region of interest" description="Disordered" evidence="1">
    <location>
        <begin position="1"/>
        <end position="48"/>
    </location>
</feature>
<sequence length="95" mass="9471">MAGGAAMLQPPPWSVLAGLRTGSNGAGTAAAGKGARPEGRPEGRDGVPCHPVGLLLATIGLQGHLAQPALDTKVVPCDGQQPHHQCRPDDAVPAA</sequence>
<reference evidence="2 3" key="1">
    <citation type="submission" date="2020-02" db="EMBL/GenBank/DDBJ databases">
        <title>Draft genome sequence of Haematococcus lacustris strain NIES-144.</title>
        <authorList>
            <person name="Morimoto D."/>
            <person name="Nakagawa S."/>
            <person name="Yoshida T."/>
            <person name="Sawayama S."/>
        </authorList>
    </citation>
    <scope>NUCLEOTIDE SEQUENCE [LARGE SCALE GENOMIC DNA]</scope>
    <source>
        <strain evidence="2 3">NIES-144</strain>
    </source>
</reference>
<feature type="compositionally biased region" description="Basic and acidic residues" evidence="1">
    <location>
        <begin position="35"/>
        <end position="47"/>
    </location>
</feature>
<feature type="non-terminal residue" evidence="2">
    <location>
        <position position="95"/>
    </location>
</feature>
<evidence type="ECO:0000256" key="1">
    <source>
        <dbReference type="SAM" id="MobiDB-lite"/>
    </source>
</evidence>
<dbReference type="EMBL" id="BLLF01004156">
    <property type="protein sequence ID" value="GFH29051.1"/>
    <property type="molecule type" value="Genomic_DNA"/>
</dbReference>
<gene>
    <name evidence="2" type="ORF">HaLaN_27643</name>
</gene>
<comment type="caution">
    <text evidence="2">The sequence shown here is derived from an EMBL/GenBank/DDBJ whole genome shotgun (WGS) entry which is preliminary data.</text>
</comment>
<keyword evidence="3" id="KW-1185">Reference proteome</keyword>
<evidence type="ECO:0000313" key="3">
    <source>
        <dbReference type="Proteomes" id="UP000485058"/>
    </source>
</evidence>
<feature type="compositionally biased region" description="Low complexity" evidence="1">
    <location>
        <begin position="22"/>
        <end position="34"/>
    </location>
</feature>
<organism evidence="2 3">
    <name type="scientific">Haematococcus lacustris</name>
    <name type="common">Green alga</name>
    <name type="synonym">Haematococcus pluvialis</name>
    <dbReference type="NCBI Taxonomy" id="44745"/>
    <lineage>
        <taxon>Eukaryota</taxon>
        <taxon>Viridiplantae</taxon>
        <taxon>Chlorophyta</taxon>
        <taxon>core chlorophytes</taxon>
        <taxon>Chlorophyceae</taxon>
        <taxon>CS clade</taxon>
        <taxon>Chlamydomonadales</taxon>
        <taxon>Haematococcaceae</taxon>
        <taxon>Haematococcus</taxon>
    </lineage>
</organism>